<gene>
    <name evidence="1" type="ORF">BOLC9T57891H</name>
</gene>
<organism evidence="1">
    <name type="scientific">Brassica oleracea</name>
    <name type="common">Wild cabbage</name>
    <dbReference type="NCBI Taxonomy" id="3712"/>
    <lineage>
        <taxon>Eukaryota</taxon>
        <taxon>Viridiplantae</taxon>
        <taxon>Streptophyta</taxon>
        <taxon>Embryophyta</taxon>
        <taxon>Tracheophyta</taxon>
        <taxon>Spermatophyta</taxon>
        <taxon>Magnoliopsida</taxon>
        <taxon>eudicotyledons</taxon>
        <taxon>Gunneridae</taxon>
        <taxon>Pentapetalae</taxon>
        <taxon>rosids</taxon>
        <taxon>malvids</taxon>
        <taxon>Brassicales</taxon>
        <taxon>Brassicaceae</taxon>
        <taxon>Brassiceae</taxon>
        <taxon>Brassica</taxon>
    </lineage>
</organism>
<sequence length="33" mass="3752">MIQSLPFLRKHSGSVTSRSCLVWPIQTLSYQTS</sequence>
<proteinExistence type="predicted"/>
<name>A0A3P6DZV2_BRAOL</name>
<dbReference type="AlphaFoldDB" id="A0A3P6DZV2"/>
<accession>A0A3P6DZV2</accession>
<protein>
    <submittedName>
        <fullName evidence="1">Uncharacterized protein</fullName>
    </submittedName>
</protein>
<reference evidence="1" key="1">
    <citation type="submission" date="2018-11" db="EMBL/GenBank/DDBJ databases">
        <authorList>
            <consortium name="Genoscope - CEA"/>
            <person name="William W."/>
        </authorList>
    </citation>
    <scope>NUCLEOTIDE SEQUENCE</scope>
</reference>
<evidence type="ECO:0000313" key="1">
    <source>
        <dbReference type="EMBL" id="VDD32568.1"/>
    </source>
</evidence>
<dbReference type="EMBL" id="LR031875">
    <property type="protein sequence ID" value="VDD32568.1"/>
    <property type="molecule type" value="Genomic_DNA"/>
</dbReference>